<reference evidence="1 2" key="1">
    <citation type="journal article" date="2016" name="Nat. Commun.">
        <title>Thousands of microbial genomes shed light on interconnected biogeochemical processes in an aquifer system.</title>
        <authorList>
            <person name="Anantharaman K."/>
            <person name="Brown C.T."/>
            <person name="Hug L.A."/>
            <person name="Sharon I."/>
            <person name="Castelle C.J."/>
            <person name="Probst A.J."/>
            <person name="Thomas B.C."/>
            <person name="Singh A."/>
            <person name="Wilkins M.J."/>
            <person name="Karaoz U."/>
            <person name="Brodie E.L."/>
            <person name="Williams K.H."/>
            <person name="Hubbard S.S."/>
            <person name="Banfield J.F."/>
        </authorList>
    </citation>
    <scope>NUCLEOTIDE SEQUENCE [LARGE SCALE GENOMIC DNA]</scope>
</reference>
<dbReference type="InterPro" id="IPR015797">
    <property type="entry name" value="NUDIX_hydrolase-like_dom_sf"/>
</dbReference>
<proteinExistence type="predicted"/>
<dbReference type="EMBL" id="MHMM01000004">
    <property type="protein sequence ID" value="OGZ27763.1"/>
    <property type="molecule type" value="Genomic_DNA"/>
</dbReference>
<evidence type="ECO:0008006" key="3">
    <source>
        <dbReference type="Google" id="ProtNLM"/>
    </source>
</evidence>
<dbReference type="STRING" id="1801677.A2365_03950"/>
<comment type="caution">
    <text evidence="1">The sequence shown here is derived from an EMBL/GenBank/DDBJ whole genome shotgun (WGS) entry which is preliminary data.</text>
</comment>
<dbReference type="AlphaFoldDB" id="A0A1G2EPN9"/>
<evidence type="ECO:0000313" key="1">
    <source>
        <dbReference type="EMBL" id="OGZ27763.1"/>
    </source>
</evidence>
<sequence>MKEDEKVLVVPREKIFEKEYWQGLKRDDLGHYINIIKNNYSFMRRGDVEEDPSFQQIIPYILFSFQKKFFLYKYIQGAGEKRLVNNYQLGVGGHINEIDEMGEFIENAVLREWSEEVKFKGNILNKKFVGILNDDSRPVEKVHLGIIYHFEGDSPDIIVREKDKMEGELVDLDKIRGLAQEIQGWPPIVWRDYLAELL</sequence>
<gene>
    <name evidence="1" type="ORF">A2365_03950</name>
</gene>
<dbReference type="SUPFAM" id="SSF55811">
    <property type="entry name" value="Nudix"/>
    <property type="match status" value="1"/>
</dbReference>
<organism evidence="1 2">
    <name type="scientific">Candidatus Nealsonbacteria bacterium RIFOXYB1_FULL_40_15</name>
    <dbReference type="NCBI Taxonomy" id="1801677"/>
    <lineage>
        <taxon>Bacteria</taxon>
        <taxon>Candidatus Nealsoniibacteriota</taxon>
    </lineage>
</organism>
<dbReference type="Gene3D" id="3.90.79.10">
    <property type="entry name" value="Nucleoside Triphosphate Pyrophosphohydrolase"/>
    <property type="match status" value="1"/>
</dbReference>
<accession>A0A1G2EPN9</accession>
<protein>
    <recommendedName>
        <fullName evidence="3">Nudix hydrolase domain-containing protein</fullName>
    </recommendedName>
</protein>
<evidence type="ECO:0000313" key="2">
    <source>
        <dbReference type="Proteomes" id="UP000177740"/>
    </source>
</evidence>
<dbReference type="Proteomes" id="UP000177740">
    <property type="component" value="Unassembled WGS sequence"/>
</dbReference>
<name>A0A1G2EPN9_9BACT</name>